<accession>A0A8J6N439</accession>
<gene>
    <name evidence="6 10" type="primary">rplF</name>
    <name evidence="10" type="ORF">H8E19_15200</name>
</gene>
<comment type="subunit">
    <text evidence="6">Part of the 50S ribosomal subunit.</text>
</comment>
<dbReference type="PANTHER" id="PTHR11655:SF14">
    <property type="entry name" value="LARGE RIBOSOMAL SUBUNIT PROTEIN UL6M"/>
    <property type="match status" value="1"/>
</dbReference>
<keyword evidence="4 6" id="KW-0689">Ribosomal protein</keyword>
<keyword evidence="5 6" id="KW-0687">Ribonucleoprotein</keyword>
<evidence type="ECO:0000256" key="6">
    <source>
        <dbReference type="HAMAP-Rule" id="MF_01365"/>
    </source>
</evidence>
<feature type="domain" description="Large ribosomal subunit protein uL6 alpha-beta" evidence="9">
    <location>
        <begin position="11"/>
        <end position="82"/>
    </location>
</feature>
<dbReference type="FunFam" id="3.90.930.12:FF:000002">
    <property type="entry name" value="50S ribosomal protein L6"/>
    <property type="match status" value="1"/>
</dbReference>
<evidence type="ECO:0000256" key="3">
    <source>
        <dbReference type="ARBA" id="ARBA00022884"/>
    </source>
</evidence>
<proteinExistence type="inferred from homology"/>
<dbReference type="InterPro" id="IPR000702">
    <property type="entry name" value="Ribosomal_uL6-like"/>
</dbReference>
<protein>
    <recommendedName>
        <fullName evidence="6">Large ribosomal subunit protein uL6</fullName>
    </recommendedName>
</protein>
<comment type="function">
    <text evidence="6 8">This protein binds to the 23S rRNA, and is important in its secondary structure. It is located near the subunit interface in the base of the L7/L12 stalk, and near the tRNA binding site of the peptidyltransferase center.</text>
</comment>
<evidence type="ECO:0000313" key="10">
    <source>
        <dbReference type="EMBL" id="MBC8178750.1"/>
    </source>
</evidence>
<dbReference type="PIRSF" id="PIRSF002162">
    <property type="entry name" value="Ribosomal_L6"/>
    <property type="match status" value="1"/>
</dbReference>
<dbReference type="Proteomes" id="UP000650524">
    <property type="component" value="Unassembled WGS sequence"/>
</dbReference>
<dbReference type="GO" id="GO:0022625">
    <property type="term" value="C:cytosolic large ribosomal subunit"/>
    <property type="evidence" value="ECO:0007669"/>
    <property type="project" value="UniProtKB-UniRule"/>
</dbReference>
<reference evidence="10 11" key="1">
    <citation type="submission" date="2020-08" db="EMBL/GenBank/DDBJ databases">
        <title>Bridging the membrane lipid divide: bacteria of the FCB group superphylum have the potential to synthesize archaeal ether lipids.</title>
        <authorList>
            <person name="Villanueva L."/>
            <person name="Von Meijenfeldt F.A.B."/>
            <person name="Westbye A.B."/>
            <person name="Yadav S."/>
            <person name="Hopmans E.C."/>
            <person name="Dutilh B.E."/>
            <person name="Sinninghe Damste J.S."/>
        </authorList>
    </citation>
    <scope>NUCLEOTIDE SEQUENCE [LARGE SCALE GENOMIC DNA]</scope>
    <source>
        <strain evidence="10">NIOZ-UU27</strain>
    </source>
</reference>
<keyword evidence="3 6" id="KW-0694">RNA-binding</keyword>
<evidence type="ECO:0000256" key="7">
    <source>
        <dbReference type="RuleBase" id="RU003869"/>
    </source>
</evidence>
<dbReference type="InterPro" id="IPR020040">
    <property type="entry name" value="Ribosomal_uL6_a/b-dom"/>
</dbReference>
<dbReference type="PRINTS" id="PR00059">
    <property type="entry name" value="RIBOSOMALL6"/>
</dbReference>
<sequence length="179" mass="19496">MSRIGKRPIPIPKDVEVKIQGDLISVKGPKGELKRHVHPDISVSKDGDTVSVHTADESRESRSLHGLFGALIYNMVIGVTKGFEKVLEIVGVGYRAELKGRTAVFNLGYSHPINFQLPDGIEANIQKSKIVLSGIDKELLGMTAAKIRGLRKPEPYKGKGIKYADEIIRKKAGKAGATE</sequence>
<dbReference type="Pfam" id="PF00347">
    <property type="entry name" value="Ribosomal_L6"/>
    <property type="match status" value="2"/>
</dbReference>
<evidence type="ECO:0000256" key="4">
    <source>
        <dbReference type="ARBA" id="ARBA00022980"/>
    </source>
</evidence>
<dbReference type="FunFam" id="3.90.930.12:FF:000001">
    <property type="entry name" value="50S ribosomal protein L6"/>
    <property type="match status" value="1"/>
</dbReference>
<organism evidence="10 11">
    <name type="scientific">Candidatus Desulfacyla euxinica</name>
    <dbReference type="NCBI Taxonomy" id="2841693"/>
    <lineage>
        <taxon>Bacteria</taxon>
        <taxon>Deltaproteobacteria</taxon>
        <taxon>Candidatus Desulfacyla</taxon>
    </lineage>
</organism>
<evidence type="ECO:0000256" key="1">
    <source>
        <dbReference type="ARBA" id="ARBA00009356"/>
    </source>
</evidence>
<dbReference type="GO" id="GO:0003735">
    <property type="term" value="F:structural constituent of ribosome"/>
    <property type="evidence" value="ECO:0007669"/>
    <property type="project" value="UniProtKB-UniRule"/>
</dbReference>
<keyword evidence="2 6" id="KW-0699">rRNA-binding</keyword>
<dbReference type="GO" id="GO:0019843">
    <property type="term" value="F:rRNA binding"/>
    <property type="evidence" value="ECO:0007669"/>
    <property type="project" value="UniProtKB-UniRule"/>
</dbReference>
<comment type="caution">
    <text evidence="10">The sequence shown here is derived from an EMBL/GenBank/DDBJ whole genome shotgun (WGS) entry which is preliminary data.</text>
</comment>
<dbReference type="EMBL" id="JACNJD010000309">
    <property type="protein sequence ID" value="MBC8178750.1"/>
    <property type="molecule type" value="Genomic_DNA"/>
</dbReference>
<dbReference type="InterPro" id="IPR036789">
    <property type="entry name" value="Ribosomal_uL6-like_a/b-dom_sf"/>
</dbReference>
<evidence type="ECO:0000256" key="2">
    <source>
        <dbReference type="ARBA" id="ARBA00022730"/>
    </source>
</evidence>
<evidence type="ECO:0000259" key="9">
    <source>
        <dbReference type="Pfam" id="PF00347"/>
    </source>
</evidence>
<comment type="similarity">
    <text evidence="1 6 7">Belongs to the universal ribosomal protein uL6 family.</text>
</comment>
<dbReference type="InterPro" id="IPR002358">
    <property type="entry name" value="Ribosomal_uL6_CS"/>
</dbReference>
<dbReference type="GO" id="GO:0002181">
    <property type="term" value="P:cytoplasmic translation"/>
    <property type="evidence" value="ECO:0007669"/>
    <property type="project" value="TreeGrafter"/>
</dbReference>
<dbReference type="HAMAP" id="MF_01365_B">
    <property type="entry name" value="Ribosomal_uL6_B"/>
    <property type="match status" value="1"/>
</dbReference>
<dbReference type="InterPro" id="IPR019906">
    <property type="entry name" value="Ribosomal_uL6_bac-type"/>
</dbReference>
<dbReference type="PANTHER" id="PTHR11655">
    <property type="entry name" value="60S/50S RIBOSOMAL PROTEIN L6/L9"/>
    <property type="match status" value="1"/>
</dbReference>
<feature type="domain" description="Large ribosomal subunit protein uL6 alpha-beta" evidence="9">
    <location>
        <begin position="90"/>
        <end position="163"/>
    </location>
</feature>
<evidence type="ECO:0000256" key="5">
    <source>
        <dbReference type="ARBA" id="ARBA00023274"/>
    </source>
</evidence>
<name>A0A8J6N439_9DELT</name>
<evidence type="ECO:0000313" key="11">
    <source>
        <dbReference type="Proteomes" id="UP000650524"/>
    </source>
</evidence>
<dbReference type="PROSITE" id="PS00525">
    <property type="entry name" value="RIBOSOMAL_L6_1"/>
    <property type="match status" value="1"/>
</dbReference>
<dbReference type="Gene3D" id="3.90.930.12">
    <property type="entry name" value="Ribosomal protein L6, alpha-beta domain"/>
    <property type="match status" value="2"/>
</dbReference>
<dbReference type="SUPFAM" id="SSF56053">
    <property type="entry name" value="Ribosomal protein L6"/>
    <property type="match status" value="2"/>
</dbReference>
<dbReference type="AlphaFoldDB" id="A0A8J6N439"/>
<evidence type="ECO:0000256" key="8">
    <source>
        <dbReference type="RuleBase" id="RU003870"/>
    </source>
</evidence>
<dbReference type="NCBIfam" id="TIGR03654">
    <property type="entry name" value="L6_bact"/>
    <property type="match status" value="1"/>
</dbReference>